<gene>
    <name evidence="1" type="ORF">B296_00039721</name>
</gene>
<reference evidence="1 2" key="1">
    <citation type="journal article" date="2014" name="Agronomy (Basel)">
        <title>A Draft Genome Sequence for Ensete ventricosum, the Drought-Tolerant Tree Against Hunger.</title>
        <authorList>
            <person name="Harrison J."/>
            <person name="Moore K.A."/>
            <person name="Paszkiewicz K."/>
            <person name="Jones T."/>
            <person name="Grant M."/>
            <person name="Ambacheew D."/>
            <person name="Muzemil S."/>
            <person name="Studholme D.J."/>
        </authorList>
    </citation>
    <scope>NUCLEOTIDE SEQUENCE [LARGE SCALE GENOMIC DNA]</scope>
</reference>
<evidence type="ECO:0000313" key="1">
    <source>
        <dbReference type="EMBL" id="RRT62800.1"/>
    </source>
</evidence>
<dbReference type="AlphaFoldDB" id="A0A426ZFP6"/>
<dbReference type="Proteomes" id="UP000287651">
    <property type="component" value="Unassembled WGS sequence"/>
</dbReference>
<name>A0A426ZFP6_ENSVE</name>
<organism evidence="1 2">
    <name type="scientific">Ensete ventricosum</name>
    <name type="common">Abyssinian banana</name>
    <name type="synonym">Musa ensete</name>
    <dbReference type="NCBI Taxonomy" id="4639"/>
    <lineage>
        <taxon>Eukaryota</taxon>
        <taxon>Viridiplantae</taxon>
        <taxon>Streptophyta</taxon>
        <taxon>Embryophyta</taxon>
        <taxon>Tracheophyta</taxon>
        <taxon>Spermatophyta</taxon>
        <taxon>Magnoliopsida</taxon>
        <taxon>Liliopsida</taxon>
        <taxon>Zingiberales</taxon>
        <taxon>Musaceae</taxon>
        <taxon>Ensete</taxon>
    </lineage>
</organism>
<accession>A0A426ZFP6</accession>
<comment type="caution">
    <text evidence="1">The sequence shown here is derived from an EMBL/GenBank/DDBJ whole genome shotgun (WGS) entry which is preliminary data.</text>
</comment>
<dbReference type="EMBL" id="AMZH03006849">
    <property type="protein sequence ID" value="RRT62800.1"/>
    <property type="molecule type" value="Genomic_DNA"/>
</dbReference>
<proteinExistence type="predicted"/>
<evidence type="ECO:0000313" key="2">
    <source>
        <dbReference type="Proteomes" id="UP000287651"/>
    </source>
</evidence>
<protein>
    <submittedName>
        <fullName evidence="1">Uncharacterized protein</fullName>
    </submittedName>
</protein>
<sequence>MSVSKVASLVREAADGRGRRIGGPQQPGPNQEHPTFFFDIRKISGFRVLLKAQCEMGNGAGVAHRGIASFPVKGHCLTPAASLCVVGFLNGHAHHVLPAMAERDAILYGVILVLGVASIDALDEKPKDHPTNMPFCRGRYGGKRERGK</sequence>